<dbReference type="EMBL" id="CP010899">
    <property type="protein sequence ID" value="ALA97191.1"/>
    <property type="molecule type" value="Genomic_DNA"/>
</dbReference>
<accession>A0A0K2JG25</accession>
<evidence type="ECO:0000313" key="2">
    <source>
        <dbReference type="EMBL" id="ALA97191.1"/>
    </source>
</evidence>
<organism evidence="2 3">
    <name type="scientific">Spiroplasma kunkelii CR2-3x</name>
    <dbReference type="NCBI Taxonomy" id="273035"/>
    <lineage>
        <taxon>Bacteria</taxon>
        <taxon>Bacillati</taxon>
        <taxon>Mycoplasmatota</taxon>
        <taxon>Mollicutes</taxon>
        <taxon>Entomoplasmatales</taxon>
        <taxon>Spiroplasmataceae</taxon>
        <taxon>Spiroplasma</taxon>
    </lineage>
</organism>
<dbReference type="KEGG" id="skn:SKUN_00271"/>
<feature type="domain" description="PvuRts1 I-like SET and RING associated" evidence="1">
    <location>
        <begin position="9"/>
        <end position="61"/>
    </location>
</feature>
<dbReference type="InterPro" id="IPR040674">
    <property type="entry name" value="PvuRts1I-like_SRA"/>
</dbReference>
<dbReference type="PATRIC" id="fig|273035.7.peg.314"/>
<sequence length="84" mass="10076">MKHYKKFCKKEITTDDKIIFLTIFDVLSTLFTNENQLSTLTSGYNINHYQQVWFPNIIFLTQKALAIKGICKLYVKWLKLYFLF</sequence>
<protein>
    <recommendedName>
        <fullName evidence="1">PvuRts1 I-like SET and RING associated domain-containing protein</fullName>
    </recommendedName>
</protein>
<dbReference type="AlphaFoldDB" id="A0A0K2JG25"/>
<dbReference type="STRING" id="273035.SKUN_00271"/>
<reference evidence="2 3" key="1">
    <citation type="journal article" date="2015" name="Genome Announc.">
        <title>Complete Genome Sequence of Spiroplasma kunkelii Strain CR2-3x, Causal Agent of Corn Stunt Disease in Zea mays L.</title>
        <authorList>
            <person name="Davis R.E."/>
            <person name="Shao J."/>
            <person name="Dally E.L."/>
            <person name="Zhao Y."/>
            <person name="Gasparich G.E."/>
            <person name="Gaynor B.J."/>
            <person name="Athey J.C."/>
            <person name="Harrison N.A."/>
            <person name="Donofrio N."/>
        </authorList>
    </citation>
    <scope>NUCLEOTIDE SEQUENCE [LARGE SCALE GENOMIC DNA]</scope>
    <source>
        <strain evidence="2 3">CR2-3x</strain>
    </source>
</reference>
<proteinExistence type="predicted"/>
<evidence type="ECO:0000259" key="1">
    <source>
        <dbReference type="Pfam" id="PF18491"/>
    </source>
</evidence>
<dbReference type="Proteomes" id="UP000062963">
    <property type="component" value="Chromosome"/>
</dbReference>
<keyword evidence="3" id="KW-1185">Reference proteome</keyword>
<evidence type="ECO:0000313" key="3">
    <source>
        <dbReference type="Proteomes" id="UP000062963"/>
    </source>
</evidence>
<dbReference type="Pfam" id="PF18491">
    <property type="entry name" value="SRA"/>
    <property type="match status" value="1"/>
</dbReference>
<gene>
    <name evidence="2" type="ORF">SKUN_00271</name>
</gene>
<name>A0A0K2JG25_SPIKU</name>